<keyword evidence="2" id="KW-1185">Reference proteome</keyword>
<dbReference type="InterPro" id="IPR014718">
    <property type="entry name" value="GH-type_carb-bd"/>
</dbReference>
<dbReference type="EMBL" id="JBJHZZ010000008">
    <property type="protein sequence ID" value="MFL0247662.1"/>
    <property type="molecule type" value="Genomic_DNA"/>
</dbReference>
<dbReference type="PANTHER" id="PTHR11122:SF13">
    <property type="entry name" value="GLUCOSE-6-PHOSPHATE 1-EPIMERASE"/>
    <property type="match status" value="1"/>
</dbReference>
<dbReference type="InterPro" id="IPR008183">
    <property type="entry name" value="Aldose_1/G6P_1-epimerase"/>
</dbReference>
<organism evidence="1 2">
    <name type="scientific">Candidatus Clostridium stratigraminis</name>
    <dbReference type="NCBI Taxonomy" id="3381661"/>
    <lineage>
        <taxon>Bacteria</taxon>
        <taxon>Bacillati</taxon>
        <taxon>Bacillota</taxon>
        <taxon>Clostridia</taxon>
        <taxon>Eubacteriales</taxon>
        <taxon>Clostridiaceae</taxon>
        <taxon>Clostridium</taxon>
    </lineage>
</organism>
<dbReference type="Gene3D" id="2.70.98.10">
    <property type="match status" value="1"/>
</dbReference>
<dbReference type="PANTHER" id="PTHR11122">
    <property type="entry name" value="APOSPORY-ASSOCIATED PROTEIN C-RELATED"/>
    <property type="match status" value="1"/>
</dbReference>
<dbReference type="CDD" id="cd09024">
    <property type="entry name" value="Aldose_epim_lacX"/>
    <property type="match status" value="1"/>
</dbReference>
<evidence type="ECO:0000313" key="1">
    <source>
        <dbReference type="EMBL" id="MFL0247662.1"/>
    </source>
</evidence>
<evidence type="ECO:0000313" key="2">
    <source>
        <dbReference type="Proteomes" id="UP001623591"/>
    </source>
</evidence>
<protein>
    <submittedName>
        <fullName evidence="1">Aldose 1-epimerase family protein</fullName>
    </submittedName>
</protein>
<dbReference type="RefSeq" id="WP_406770091.1">
    <property type="nucleotide sequence ID" value="NZ_JBJHZZ010000008.1"/>
</dbReference>
<accession>A0ABW8T5H1</accession>
<dbReference type="Proteomes" id="UP001623591">
    <property type="component" value="Unassembled WGS sequence"/>
</dbReference>
<name>A0ABW8T5H1_9CLOT</name>
<dbReference type="InterPro" id="IPR011013">
    <property type="entry name" value="Gal_mutarotase_sf_dom"/>
</dbReference>
<sequence>MKYSLENTLLKITLCDHGAELHNIKGKKEDVEFLWNGNQEYWKYHAPILFPIVGKVLYNTYIVDGNTYSLPQHGLARVSEFRKIDETESSITFNLDYSEETLMIYPFKFSFEIKYTLEDNSIVIKYKVINRDNKNILFSIGAHPAFMCPLLPNESFEDYYFEFSKKETTSIMEVSEQGYFTHKEFSYLSNENIIALSKEVFKDDALVFHNLNSHTIYIKSRKHNKFVEFDFDKFPYLGLWSKPTGAPFVCIEPWFGHADFEDFNGELKDKEGIISLEKNKEFTCHYKIIIHQ</sequence>
<dbReference type="InterPro" id="IPR037481">
    <property type="entry name" value="LacX"/>
</dbReference>
<dbReference type="SUPFAM" id="SSF74650">
    <property type="entry name" value="Galactose mutarotase-like"/>
    <property type="match status" value="1"/>
</dbReference>
<reference evidence="1 2" key="1">
    <citation type="submission" date="2024-11" db="EMBL/GenBank/DDBJ databases">
        <authorList>
            <person name="Heng Y.C."/>
            <person name="Lim A.C.H."/>
            <person name="Lee J.K.Y."/>
            <person name="Kittelmann S."/>
        </authorList>
    </citation>
    <scope>NUCLEOTIDE SEQUENCE [LARGE SCALE GENOMIC DNA]</scope>
    <source>
        <strain evidence="1 2">WILCCON 0185</strain>
    </source>
</reference>
<comment type="caution">
    <text evidence="1">The sequence shown here is derived from an EMBL/GenBank/DDBJ whole genome shotgun (WGS) entry which is preliminary data.</text>
</comment>
<gene>
    <name evidence="1" type="ORF">ACJDUG_11845</name>
</gene>
<dbReference type="Pfam" id="PF01263">
    <property type="entry name" value="Aldose_epim"/>
    <property type="match status" value="1"/>
</dbReference>
<proteinExistence type="predicted"/>